<dbReference type="CDD" id="cd00085">
    <property type="entry name" value="HNHc"/>
    <property type="match status" value="1"/>
</dbReference>
<protein>
    <submittedName>
        <fullName evidence="2">DUF222 domain-containing protein</fullName>
    </submittedName>
</protein>
<reference evidence="2 3" key="1">
    <citation type="submission" date="2020-09" db="EMBL/GenBank/DDBJ databases">
        <title>Isolation and identification of active actinomycetes.</title>
        <authorList>
            <person name="Li X."/>
        </authorList>
    </citation>
    <scope>NUCLEOTIDE SEQUENCE [LARGE SCALE GENOMIC DNA]</scope>
    <source>
        <strain evidence="2 3">NEAU-LLC</strain>
    </source>
</reference>
<gene>
    <name evidence="2" type="ORF">IF188_19070</name>
</gene>
<evidence type="ECO:0000259" key="1">
    <source>
        <dbReference type="Pfam" id="PF02720"/>
    </source>
</evidence>
<comment type="caution">
    <text evidence="2">The sequence shown here is derived from an EMBL/GenBank/DDBJ whole genome shotgun (WGS) entry which is preliminary data.</text>
</comment>
<evidence type="ECO:0000313" key="2">
    <source>
        <dbReference type="EMBL" id="MBD3943799.1"/>
    </source>
</evidence>
<dbReference type="Proteomes" id="UP000598426">
    <property type="component" value="Unassembled WGS sequence"/>
</dbReference>
<dbReference type="RefSeq" id="WP_191173390.1">
    <property type="nucleotide sequence ID" value="NZ_JACXZS010000016.1"/>
</dbReference>
<feature type="domain" description="DUF222" evidence="1">
    <location>
        <begin position="45"/>
        <end position="347"/>
    </location>
</feature>
<accession>A0ABR8NUG2</accession>
<proteinExistence type="predicted"/>
<dbReference type="InterPro" id="IPR003615">
    <property type="entry name" value="HNH_nuc"/>
</dbReference>
<keyword evidence="3" id="KW-1185">Reference proteome</keyword>
<name>A0ABR8NUG2_9MICO</name>
<sequence>MPADHSFSPAPAFAATGRFVDAFEAGRVARAVAEAGEIRLLADAAAAVAVPAGASGEQMRRAELSRRALIADLATSIRTSEITVTRLITEARDLCARFPAVVDALETGVISRQHAAVIHDTGDPIVDDAARATFIQIAIDRAADTTPGRLAPILRAIAERFAERTLEERAEEALARRDVVIVDLSDNLAALTVTNDATLIHAIGDRLTAQARSVIATREPADPTEAHAADDAQAAGADVRTMDQLRADILTDTLLTAGPQDCVAGSGLAAIRAAVQITVPVLTMTGASTEPCLLAGYGPIDPDTARTLAGGAAGWERVMTSPVTGAVLAVDRYRTGPGLQRFLAARDEHCRFPGCRRPVWRCDIDHTIGAACGGPTRHDNLAHLCRRHHVLKTVDAWTVEQTSPGVLVWTSPTGRKHTDRPEPVVRFTPDPDVLTRRRMMHEPWLIPVDPPGTPGAATF</sequence>
<evidence type="ECO:0000313" key="3">
    <source>
        <dbReference type="Proteomes" id="UP000598426"/>
    </source>
</evidence>
<organism evidence="2 3">
    <name type="scientific">Microbacterium helvum</name>
    <dbReference type="NCBI Taxonomy" id="2773713"/>
    <lineage>
        <taxon>Bacteria</taxon>
        <taxon>Bacillati</taxon>
        <taxon>Actinomycetota</taxon>
        <taxon>Actinomycetes</taxon>
        <taxon>Micrococcales</taxon>
        <taxon>Microbacteriaceae</taxon>
        <taxon>Microbacterium</taxon>
    </lineage>
</organism>
<dbReference type="InterPro" id="IPR003870">
    <property type="entry name" value="DUF222"/>
</dbReference>
<dbReference type="Pfam" id="PF02720">
    <property type="entry name" value="DUF222"/>
    <property type="match status" value="1"/>
</dbReference>
<dbReference type="EMBL" id="JACXZS010000016">
    <property type="protein sequence ID" value="MBD3943799.1"/>
    <property type="molecule type" value="Genomic_DNA"/>
</dbReference>